<proteinExistence type="predicted"/>
<reference evidence="2 3" key="1">
    <citation type="journal article" date="2017" name="Int. J. Parasitol.">
        <title>The genome of the protozoan parasite Cystoisospora suis and a reverse vaccinology approach to identify vaccine candidates.</title>
        <authorList>
            <person name="Palmieri N."/>
            <person name="Shrestha A."/>
            <person name="Ruttkowski B."/>
            <person name="Beck T."/>
            <person name="Vogl C."/>
            <person name="Tomley F."/>
            <person name="Blake D.P."/>
            <person name="Joachim A."/>
        </authorList>
    </citation>
    <scope>NUCLEOTIDE SEQUENCE [LARGE SCALE GENOMIC DNA]</scope>
    <source>
        <strain evidence="2 3">Wien I</strain>
    </source>
</reference>
<organism evidence="2 3">
    <name type="scientific">Cystoisospora suis</name>
    <dbReference type="NCBI Taxonomy" id="483139"/>
    <lineage>
        <taxon>Eukaryota</taxon>
        <taxon>Sar</taxon>
        <taxon>Alveolata</taxon>
        <taxon>Apicomplexa</taxon>
        <taxon>Conoidasida</taxon>
        <taxon>Coccidia</taxon>
        <taxon>Eucoccidiorida</taxon>
        <taxon>Eimeriorina</taxon>
        <taxon>Sarcocystidae</taxon>
        <taxon>Cystoisospora</taxon>
    </lineage>
</organism>
<evidence type="ECO:0000313" key="2">
    <source>
        <dbReference type="EMBL" id="PHJ24075.1"/>
    </source>
</evidence>
<gene>
    <name evidence="2" type="ORF">CSUI_002071</name>
</gene>
<feature type="compositionally biased region" description="Basic residues" evidence="1">
    <location>
        <begin position="275"/>
        <end position="294"/>
    </location>
</feature>
<dbReference type="EMBL" id="MIGC01000868">
    <property type="protein sequence ID" value="PHJ24075.1"/>
    <property type="molecule type" value="Genomic_DNA"/>
</dbReference>
<evidence type="ECO:0000256" key="1">
    <source>
        <dbReference type="SAM" id="MobiDB-lite"/>
    </source>
</evidence>
<evidence type="ECO:0000313" key="3">
    <source>
        <dbReference type="Proteomes" id="UP000221165"/>
    </source>
</evidence>
<protein>
    <submittedName>
        <fullName evidence="2">Uncharacterized protein</fullName>
    </submittedName>
</protein>
<dbReference type="AlphaFoldDB" id="A0A2C6LA64"/>
<keyword evidence="3" id="KW-1185">Reference proteome</keyword>
<dbReference type="RefSeq" id="XP_067925749.1">
    <property type="nucleotide sequence ID" value="XM_068062273.1"/>
</dbReference>
<feature type="compositionally biased region" description="Basic and acidic residues" evidence="1">
    <location>
        <begin position="242"/>
        <end position="274"/>
    </location>
</feature>
<feature type="compositionally biased region" description="Basic and acidic residues" evidence="1">
    <location>
        <begin position="215"/>
        <end position="226"/>
    </location>
</feature>
<feature type="region of interest" description="Disordered" evidence="1">
    <location>
        <begin position="194"/>
        <end position="294"/>
    </location>
</feature>
<comment type="caution">
    <text evidence="2">The sequence shown here is derived from an EMBL/GenBank/DDBJ whole genome shotgun (WGS) entry which is preliminary data.</text>
</comment>
<dbReference type="Proteomes" id="UP000221165">
    <property type="component" value="Unassembled WGS sequence"/>
</dbReference>
<name>A0A2C6LA64_9APIC</name>
<dbReference type="VEuPathDB" id="ToxoDB:CSUI_002071"/>
<dbReference type="GeneID" id="94425484"/>
<sequence>MRYYLDEVQSTCEEEIKDEGQELQDAEKLFLEDSQSTDIIDCPRNSSFVHQEGDVPTLLSSRVPEAAALPVYQKRASYGTSACKQVGEVPRDHRSLPGGEVKDKRDPLFESLLCVSSVEMNSVSFPGWLEGTRRSEGTGGGGNIWLGPGRRYSFLGSSLCRLERRVFPKALRFMFTNHSLLACGHPSRVDKFSEKRREGGVVSGKTDLQGSVRKALRDSKEGKGGEQDFLLAPPERFSLRLPGERGDSQKKQEENGEGEEEKRRSTSNRREMQRGRRKRNRKRQRKRKKRSQKS</sequence>
<accession>A0A2C6LA64</accession>